<keyword evidence="4" id="KW-1185">Reference proteome</keyword>
<reference evidence="3" key="2">
    <citation type="submission" date="2025-09" db="UniProtKB">
        <authorList>
            <consortium name="Ensembl"/>
        </authorList>
    </citation>
    <scope>IDENTIFICATION</scope>
</reference>
<dbReference type="GeneTree" id="ENSGT00940000157622"/>
<sequence>MLGCEGEAVVRRWMTLVTGLLECLCFAGAVFGWASLVFVLKTEGYFSYLCVNTTGVNGTQFLDCSAQDEQFSLVFTIASFMNNFLLLPNGFLFDRFALSFLLFPALSCISVGGIMFLVTNMQIGNLFGSARSTIITLYNGAFDSSSALFLIIKLLFEAGISLRASFLFLAACGIIHLVRTFLLLPRTHIPYPLPEGYTYGINCGQTKTFSPEQTAAIASVQSEDVTEETPFSKESAEKVATFWECFLSKFFLWHLVWLSVMQLRHYLFIGTLNPMLQRLTQGEPSLVSTYTNAFAVTQLCGVLCAPWNGLIMDRHKGKPRKEADLRASVLSLTLTALQCVLFSICASTPFLPLQYLTFILQVLNRSFLYGGNAAFISIAFPPCHFGKLYGMLMALSAVVALLQYPCFTLVKGVLGGDPLYVNIALTLLSLLAFIHPVCVYLHCCGLAAQRGKPKDTLPSPSS</sequence>
<name>A0A8C7HKD0_ONCKI</name>
<feature type="transmembrane region" description="Helical" evidence="2">
    <location>
        <begin position="420"/>
        <end position="443"/>
    </location>
</feature>
<organism evidence="3 4">
    <name type="scientific">Oncorhynchus kisutch</name>
    <name type="common">Coho salmon</name>
    <name type="synonym">Salmo kisutch</name>
    <dbReference type="NCBI Taxonomy" id="8019"/>
    <lineage>
        <taxon>Eukaryota</taxon>
        <taxon>Metazoa</taxon>
        <taxon>Chordata</taxon>
        <taxon>Craniata</taxon>
        <taxon>Vertebrata</taxon>
        <taxon>Euteleostomi</taxon>
        <taxon>Actinopterygii</taxon>
        <taxon>Neopterygii</taxon>
        <taxon>Teleostei</taxon>
        <taxon>Protacanthopterygii</taxon>
        <taxon>Salmoniformes</taxon>
        <taxon>Salmonidae</taxon>
        <taxon>Salmoninae</taxon>
        <taxon>Oncorhynchus</taxon>
    </lineage>
</organism>
<dbReference type="Proteomes" id="UP000694557">
    <property type="component" value="Unassembled WGS sequence"/>
</dbReference>
<proteinExistence type="predicted"/>
<dbReference type="InterPro" id="IPR027197">
    <property type="entry name" value="SLC43A3"/>
</dbReference>
<evidence type="ECO:0000313" key="4">
    <source>
        <dbReference type="Proteomes" id="UP000694557"/>
    </source>
</evidence>
<feature type="transmembrane region" description="Helical" evidence="2">
    <location>
        <begin position="392"/>
        <end position="414"/>
    </location>
</feature>
<comment type="subcellular location">
    <subcellularLocation>
        <location evidence="1">Membrane</location>
        <topology evidence="1">Multi-pass membrane protein</topology>
    </subcellularLocation>
</comment>
<dbReference type="Ensembl" id="ENSOKIT00005061699.1">
    <property type="protein sequence ID" value="ENSOKIP00005058035.1"/>
    <property type="gene ID" value="ENSOKIG00005024863.1"/>
</dbReference>
<feature type="transmembrane region" description="Helical" evidence="2">
    <location>
        <begin position="358"/>
        <end position="380"/>
    </location>
</feature>
<keyword evidence="2" id="KW-1133">Transmembrane helix</keyword>
<feature type="transmembrane region" description="Helical" evidence="2">
    <location>
        <begin position="137"/>
        <end position="156"/>
    </location>
</feature>
<dbReference type="PANTHER" id="PTHR20765">
    <property type="entry name" value="SOLUTE CARRIER FAMILY 43 MEMBER 3-RELATED"/>
    <property type="match status" value="1"/>
</dbReference>
<evidence type="ECO:0000256" key="2">
    <source>
        <dbReference type="SAM" id="Phobius"/>
    </source>
</evidence>
<dbReference type="Gene3D" id="1.20.1250.20">
    <property type="entry name" value="MFS general substrate transporter like domains"/>
    <property type="match status" value="1"/>
</dbReference>
<dbReference type="InterPro" id="IPR036259">
    <property type="entry name" value="MFS_trans_sf"/>
</dbReference>
<protein>
    <submittedName>
        <fullName evidence="3">Solute carrier family 43 member 3</fullName>
    </submittedName>
</protein>
<feature type="transmembrane region" description="Helical" evidence="2">
    <location>
        <begin position="96"/>
        <end position="117"/>
    </location>
</feature>
<keyword evidence="2" id="KW-0472">Membrane</keyword>
<evidence type="ECO:0000313" key="3">
    <source>
        <dbReference type="Ensembl" id="ENSOKIP00005058035.1"/>
    </source>
</evidence>
<dbReference type="AlphaFoldDB" id="A0A8C7HKD0"/>
<feature type="transmembrane region" description="Helical" evidence="2">
    <location>
        <begin position="162"/>
        <end position="184"/>
    </location>
</feature>
<feature type="transmembrane region" description="Helical" evidence="2">
    <location>
        <begin position="250"/>
        <end position="269"/>
    </location>
</feature>
<dbReference type="GO" id="GO:0016020">
    <property type="term" value="C:membrane"/>
    <property type="evidence" value="ECO:0007669"/>
    <property type="project" value="UniProtKB-SubCell"/>
</dbReference>
<feature type="transmembrane region" description="Helical" evidence="2">
    <location>
        <begin position="329"/>
        <end position="352"/>
    </location>
</feature>
<feature type="transmembrane region" description="Helical" evidence="2">
    <location>
        <begin position="20"/>
        <end position="40"/>
    </location>
</feature>
<dbReference type="SUPFAM" id="SSF103473">
    <property type="entry name" value="MFS general substrate transporter"/>
    <property type="match status" value="1"/>
</dbReference>
<keyword evidence="2" id="KW-0812">Transmembrane</keyword>
<gene>
    <name evidence="3" type="primary">SLC43A3</name>
</gene>
<reference evidence="3" key="1">
    <citation type="submission" date="2025-08" db="UniProtKB">
        <authorList>
            <consortium name="Ensembl"/>
        </authorList>
    </citation>
    <scope>IDENTIFICATION</scope>
</reference>
<dbReference type="PANTHER" id="PTHR20765:SF1">
    <property type="entry name" value="EQUILIBRATIVE NUCLEOBASE TRANSPORTER 1"/>
    <property type="match status" value="1"/>
</dbReference>
<evidence type="ECO:0000256" key="1">
    <source>
        <dbReference type="ARBA" id="ARBA00004141"/>
    </source>
</evidence>
<accession>A0A8C7HKD0</accession>